<dbReference type="EMBL" id="BPLQ01010062">
    <property type="protein sequence ID" value="GIY48089.1"/>
    <property type="molecule type" value="Genomic_DNA"/>
</dbReference>
<feature type="region of interest" description="Disordered" evidence="8">
    <location>
        <begin position="79"/>
        <end position="98"/>
    </location>
</feature>
<feature type="transmembrane region" description="Helical" evidence="7">
    <location>
        <begin position="141"/>
        <end position="165"/>
    </location>
</feature>
<dbReference type="InterPro" id="IPR050746">
    <property type="entry name" value="DAACS"/>
</dbReference>
<comment type="similarity">
    <text evidence="2 7">Belongs to the dicarboxylate/amino acid:cation symporter (DAACS) (TC 2.A.23) family.</text>
</comment>
<keyword evidence="7" id="KW-0769">Symport</keyword>
<protein>
    <recommendedName>
        <fullName evidence="7">Amino acid transporter</fullName>
    </recommendedName>
</protein>
<dbReference type="InterPro" id="IPR001991">
    <property type="entry name" value="Na-dicarboxylate_symporter"/>
</dbReference>
<dbReference type="GO" id="GO:0015175">
    <property type="term" value="F:neutral L-amino acid transmembrane transporter activity"/>
    <property type="evidence" value="ECO:0007669"/>
    <property type="project" value="TreeGrafter"/>
</dbReference>
<evidence type="ECO:0000256" key="1">
    <source>
        <dbReference type="ARBA" id="ARBA00004141"/>
    </source>
</evidence>
<comment type="caution">
    <text evidence="7">Lacks conserved residue(s) required for the propagation of feature annotation.</text>
</comment>
<evidence type="ECO:0000256" key="2">
    <source>
        <dbReference type="ARBA" id="ARBA00006148"/>
    </source>
</evidence>
<dbReference type="Gene3D" id="1.10.3860.10">
    <property type="entry name" value="Sodium:dicarboxylate symporter"/>
    <property type="match status" value="1"/>
</dbReference>
<keyword evidence="3 7" id="KW-0813">Transport</keyword>
<dbReference type="AlphaFoldDB" id="A0AAV4TQR8"/>
<accession>A0AAV4TQR8</accession>
<dbReference type="SUPFAM" id="SSF118215">
    <property type="entry name" value="Proton glutamate symport protein"/>
    <property type="match status" value="1"/>
</dbReference>
<evidence type="ECO:0000256" key="3">
    <source>
        <dbReference type="ARBA" id="ARBA00022448"/>
    </source>
</evidence>
<dbReference type="GO" id="GO:0015501">
    <property type="term" value="F:glutamate:sodium symporter activity"/>
    <property type="evidence" value="ECO:0007669"/>
    <property type="project" value="TreeGrafter"/>
</dbReference>
<dbReference type="PRINTS" id="PR00173">
    <property type="entry name" value="EDTRNSPORT"/>
</dbReference>
<proteinExistence type="inferred from homology"/>
<evidence type="ECO:0000256" key="7">
    <source>
        <dbReference type="RuleBase" id="RU361216"/>
    </source>
</evidence>
<evidence type="ECO:0000313" key="10">
    <source>
        <dbReference type="Proteomes" id="UP001054837"/>
    </source>
</evidence>
<evidence type="ECO:0000256" key="8">
    <source>
        <dbReference type="SAM" id="MobiDB-lite"/>
    </source>
</evidence>
<feature type="transmembrane region" description="Helical" evidence="7">
    <location>
        <begin position="221"/>
        <end position="243"/>
    </location>
</feature>
<dbReference type="GO" id="GO:0005313">
    <property type="term" value="F:L-glutamate transmembrane transporter activity"/>
    <property type="evidence" value="ECO:0007669"/>
    <property type="project" value="TreeGrafter"/>
</dbReference>
<dbReference type="Pfam" id="PF00375">
    <property type="entry name" value="SDF"/>
    <property type="match status" value="1"/>
</dbReference>
<sequence>METNTSRSRSMSLPIIWGALELSDEGILKLCSQTSFVDSELLKAHETAVIKILAVQKQQLEKGYTHCITYQRECAKKELDGESPDVASDPSKTNGTHSTVVHMPVNGHSKNSPDDDVFPLSDKLMDTTDSKKKDRHPVYQCLRGNLLTIATFAGVLLGIGLGLGLRGAKVWTKREVMYVNFFGELFLNMLKCLILPLIVSSLTSALGMLDARLTGKIGSRAVAYYMITTVMAIILGIILVLSIKPGVGGSIEVSDGDKPSSRPTLPEDTIMDLFRNMFLPILSKLVSNSIQAVLKKPKDFNETGNDTGETF</sequence>
<keyword evidence="5 7" id="KW-1133">Transmembrane helix</keyword>
<evidence type="ECO:0000256" key="5">
    <source>
        <dbReference type="ARBA" id="ARBA00022989"/>
    </source>
</evidence>
<dbReference type="PANTHER" id="PTHR11958:SF63">
    <property type="entry name" value="AMINO ACID TRANSPORTER"/>
    <property type="match status" value="1"/>
</dbReference>
<name>A0AAV4TQR8_9ARAC</name>
<dbReference type="PANTHER" id="PTHR11958">
    <property type="entry name" value="SODIUM/DICARBOXYLATE SYMPORTER-RELATED"/>
    <property type="match status" value="1"/>
</dbReference>
<dbReference type="GO" id="GO:0005886">
    <property type="term" value="C:plasma membrane"/>
    <property type="evidence" value="ECO:0007669"/>
    <property type="project" value="TreeGrafter"/>
</dbReference>
<dbReference type="Proteomes" id="UP001054837">
    <property type="component" value="Unassembled WGS sequence"/>
</dbReference>
<evidence type="ECO:0000313" key="9">
    <source>
        <dbReference type="EMBL" id="GIY48089.1"/>
    </source>
</evidence>
<feature type="transmembrane region" description="Helical" evidence="7">
    <location>
        <begin position="185"/>
        <end position="209"/>
    </location>
</feature>
<evidence type="ECO:0000256" key="6">
    <source>
        <dbReference type="ARBA" id="ARBA00023136"/>
    </source>
</evidence>
<evidence type="ECO:0000256" key="4">
    <source>
        <dbReference type="ARBA" id="ARBA00022692"/>
    </source>
</evidence>
<comment type="caution">
    <text evidence="9">The sequence shown here is derived from an EMBL/GenBank/DDBJ whole genome shotgun (WGS) entry which is preliminary data.</text>
</comment>
<keyword evidence="6 7" id="KW-0472">Membrane</keyword>
<reference evidence="9 10" key="1">
    <citation type="submission" date="2021-06" db="EMBL/GenBank/DDBJ databases">
        <title>Caerostris darwini draft genome.</title>
        <authorList>
            <person name="Kono N."/>
            <person name="Arakawa K."/>
        </authorList>
    </citation>
    <scope>NUCLEOTIDE SEQUENCE [LARGE SCALE GENOMIC DNA]</scope>
</reference>
<keyword evidence="10" id="KW-1185">Reference proteome</keyword>
<gene>
    <name evidence="9" type="primary">Slc1a1</name>
    <name evidence="9" type="ORF">CDAR_276671</name>
</gene>
<organism evidence="9 10">
    <name type="scientific">Caerostris darwini</name>
    <dbReference type="NCBI Taxonomy" id="1538125"/>
    <lineage>
        <taxon>Eukaryota</taxon>
        <taxon>Metazoa</taxon>
        <taxon>Ecdysozoa</taxon>
        <taxon>Arthropoda</taxon>
        <taxon>Chelicerata</taxon>
        <taxon>Arachnida</taxon>
        <taxon>Araneae</taxon>
        <taxon>Araneomorphae</taxon>
        <taxon>Entelegynae</taxon>
        <taxon>Araneoidea</taxon>
        <taxon>Araneidae</taxon>
        <taxon>Caerostris</taxon>
    </lineage>
</organism>
<keyword evidence="4 7" id="KW-0812">Transmembrane</keyword>
<dbReference type="InterPro" id="IPR036458">
    <property type="entry name" value="Na:dicarbo_symporter_sf"/>
</dbReference>
<comment type="subcellular location">
    <subcellularLocation>
        <location evidence="1 7">Membrane</location>
        <topology evidence="1 7">Multi-pass membrane protein</topology>
    </subcellularLocation>
</comment>